<gene>
    <name evidence="2" type="ORF">BN112_1316</name>
</gene>
<evidence type="ECO:0000313" key="3">
    <source>
        <dbReference type="Proteomes" id="UP000007564"/>
    </source>
</evidence>
<proteinExistence type="predicted"/>
<dbReference type="KEGG" id="bbh:BN112_1316"/>
<dbReference type="EMBL" id="HE965806">
    <property type="protein sequence ID" value="CCJ53234.1"/>
    <property type="molecule type" value="Genomic_DNA"/>
</dbReference>
<evidence type="ECO:0000256" key="1">
    <source>
        <dbReference type="SAM" id="MobiDB-lite"/>
    </source>
</evidence>
<dbReference type="AlphaFoldDB" id="A0A0C6P3R9"/>
<organism evidence="2 3">
    <name type="scientific">Bordetella bronchiseptica 253</name>
    <dbReference type="NCBI Taxonomy" id="568707"/>
    <lineage>
        <taxon>Bacteria</taxon>
        <taxon>Pseudomonadati</taxon>
        <taxon>Pseudomonadota</taxon>
        <taxon>Betaproteobacteria</taxon>
        <taxon>Burkholderiales</taxon>
        <taxon>Alcaligenaceae</taxon>
        <taxon>Bordetella</taxon>
    </lineage>
</organism>
<sequence>MLNVLRRVFVPRPIRVEARPVHAGDDLILSVRDWPASEDMVGFLNATQQQFPGVRIHLLVGFDSVQVSGEQGSAQGEHATDERQPKLPIQQYCDEAISRGAKPGPQGNVVLLTWASAGRVVVVSVPPQVKGDAVEKFQASFPGVDQEGVGASDSTFGGDALWPANSGDVFHFAARQWLALKRPDLLAPDRYKQRVRCLAKKLRKAANAYLDRRHHPGTSHPVPAQQEAA</sequence>
<reference evidence="2 3" key="1">
    <citation type="journal article" date="2012" name="BMC Genomics">
        <title>Comparative genomics of the classical Bordetella subspecies: the evolution and exchange of virulence-associated diversity amongst closely related pathogens.</title>
        <authorList>
            <person name="Park J."/>
            <person name="Zhang Y."/>
            <person name="Buboltz A.M."/>
            <person name="Zhang X."/>
            <person name="Schuster S.C."/>
            <person name="Ahuja U."/>
            <person name="Liu M."/>
            <person name="Miller J.F."/>
            <person name="Sebaihia M."/>
            <person name="Bentley S.D."/>
            <person name="Parkhill J."/>
            <person name="Harvill E.T."/>
        </authorList>
    </citation>
    <scope>NUCLEOTIDE SEQUENCE [LARGE SCALE GENOMIC DNA]</scope>
    <source>
        <strain evidence="2 3">253</strain>
    </source>
</reference>
<feature type="region of interest" description="Disordered" evidence="1">
    <location>
        <begin position="210"/>
        <end position="229"/>
    </location>
</feature>
<name>A0A0C6P3R9_BORBO</name>
<dbReference type="Proteomes" id="UP000007564">
    <property type="component" value="Chromosome"/>
</dbReference>
<dbReference type="RefSeq" id="WP_015064029.1">
    <property type="nucleotide sequence ID" value="NC_019382.1"/>
</dbReference>
<dbReference type="HOGENOM" id="CLU_1207921_0_0_4"/>
<evidence type="ECO:0000313" key="2">
    <source>
        <dbReference type="EMBL" id="CCJ53234.1"/>
    </source>
</evidence>
<protein>
    <submittedName>
        <fullName evidence="2">Uncharacterized protein</fullName>
    </submittedName>
</protein>
<accession>A0A0C6P3R9</accession>